<evidence type="ECO:0000256" key="3">
    <source>
        <dbReference type="ARBA" id="ARBA00012720"/>
    </source>
</evidence>
<dbReference type="GO" id="GO:0034039">
    <property type="term" value="F:8-oxo-7,8-dihydroguanine DNA N-glycosylase activity"/>
    <property type="evidence" value="ECO:0007669"/>
    <property type="project" value="TreeGrafter"/>
</dbReference>
<keyword evidence="6" id="KW-0234">DNA repair</keyword>
<dbReference type="SMART" id="SM00478">
    <property type="entry name" value="ENDO3c"/>
    <property type="match status" value="1"/>
</dbReference>
<gene>
    <name evidence="14" type="primary">OGG1</name>
    <name evidence="14" type="ORF">SNAT2548_LOCUS24245</name>
</gene>
<comment type="catalytic activity">
    <reaction evidence="11">
        <text>2'-deoxyribonucleotide-(2'-deoxyribose 5'-phosphate)-2'-deoxyribonucleotide-DNA = a 3'-end 2'-deoxyribonucleotide-(2,3-dehydro-2,3-deoxyribose 5'-phosphate)-DNA + a 5'-end 5'-phospho-2'-deoxyribonucleoside-DNA + H(+)</text>
        <dbReference type="Rhea" id="RHEA:66592"/>
        <dbReference type="Rhea" id="RHEA-COMP:13180"/>
        <dbReference type="Rhea" id="RHEA-COMP:16897"/>
        <dbReference type="Rhea" id="RHEA-COMP:17067"/>
        <dbReference type="ChEBI" id="CHEBI:15378"/>
        <dbReference type="ChEBI" id="CHEBI:136412"/>
        <dbReference type="ChEBI" id="CHEBI:157695"/>
        <dbReference type="ChEBI" id="CHEBI:167181"/>
        <dbReference type="EC" id="4.2.99.18"/>
    </reaction>
</comment>
<proteinExistence type="inferred from homology"/>
<evidence type="ECO:0000259" key="13">
    <source>
        <dbReference type="SMART" id="SM00478"/>
    </source>
</evidence>
<evidence type="ECO:0000256" key="6">
    <source>
        <dbReference type="ARBA" id="ARBA00023204"/>
    </source>
</evidence>
<dbReference type="OrthoDB" id="447980at2759"/>
<keyword evidence="15" id="KW-1185">Reference proteome</keyword>
<keyword evidence="9" id="KW-0511">Multifunctional enzyme</keyword>
<feature type="domain" description="HhH-GPD" evidence="13">
    <location>
        <begin position="4"/>
        <end position="172"/>
    </location>
</feature>
<evidence type="ECO:0000256" key="7">
    <source>
        <dbReference type="ARBA" id="ARBA00023239"/>
    </source>
</evidence>
<evidence type="ECO:0000256" key="1">
    <source>
        <dbReference type="ARBA" id="ARBA00004123"/>
    </source>
</evidence>
<dbReference type="AlphaFoldDB" id="A0A812RN32"/>
<dbReference type="SUPFAM" id="SSF48150">
    <property type="entry name" value="DNA-glycosylase"/>
    <property type="match status" value="1"/>
</dbReference>
<protein>
    <recommendedName>
        <fullName evidence="3">DNA-(apurinic or apyrimidinic site) lyase</fullName>
        <ecNumber evidence="3">4.2.99.18</ecNumber>
    </recommendedName>
</protein>
<sequence length="248" mass="27841">MREFEVRRALHAWPRSAVLAKATERSLRDLGLGYRAAYISQAARRLAEEDGRMLRWLQSFRANPAVAPADAMAAQESEKERERRLSVREELCRLPGIGAKVADCVALFGLGFHGAVPVDVHVWRITVRDYEPALREAKSLTPAVYEEVGDAFRRRFGAAFAGWAHSVLFGAELAAERLPADLRKEMEEFRTWEKQQKQEKKAAKKPSAKAAQAAKPQKKVPAVRKKPASTRMGSSPDDCPVLGIHWLW</sequence>
<organism evidence="14 15">
    <name type="scientific">Symbiodinium natans</name>
    <dbReference type="NCBI Taxonomy" id="878477"/>
    <lineage>
        <taxon>Eukaryota</taxon>
        <taxon>Sar</taxon>
        <taxon>Alveolata</taxon>
        <taxon>Dinophyceae</taxon>
        <taxon>Suessiales</taxon>
        <taxon>Symbiodiniaceae</taxon>
        <taxon>Symbiodinium</taxon>
    </lineage>
</organism>
<comment type="similarity">
    <text evidence="2">Belongs to the type-1 OGG1 family.</text>
</comment>
<keyword evidence="8" id="KW-0539">Nucleus</keyword>
<evidence type="ECO:0000256" key="9">
    <source>
        <dbReference type="ARBA" id="ARBA00023268"/>
    </source>
</evidence>
<comment type="caution">
    <text evidence="14">The sequence shown here is derived from an EMBL/GenBank/DDBJ whole genome shotgun (WGS) entry which is preliminary data.</text>
</comment>
<dbReference type="GO" id="GO:0005634">
    <property type="term" value="C:nucleus"/>
    <property type="evidence" value="ECO:0007669"/>
    <property type="project" value="UniProtKB-SubCell"/>
</dbReference>
<comment type="subcellular location">
    <subcellularLocation>
        <location evidence="1">Nucleus</location>
    </subcellularLocation>
</comment>
<feature type="compositionally biased region" description="Basic residues" evidence="12">
    <location>
        <begin position="216"/>
        <end position="228"/>
    </location>
</feature>
<dbReference type="InterPro" id="IPR003265">
    <property type="entry name" value="HhH-GPD_domain"/>
</dbReference>
<dbReference type="EMBL" id="CAJNDS010002351">
    <property type="protein sequence ID" value="CAE7445272.1"/>
    <property type="molecule type" value="Genomic_DNA"/>
</dbReference>
<dbReference type="GO" id="GO:0006285">
    <property type="term" value="P:base-excision repair, AP site formation"/>
    <property type="evidence" value="ECO:0007669"/>
    <property type="project" value="TreeGrafter"/>
</dbReference>
<dbReference type="Proteomes" id="UP000604046">
    <property type="component" value="Unassembled WGS sequence"/>
</dbReference>
<reference evidence="14" key="1">
    <citation type="submission" date="2021-02" db="EMBL/GenBank/DDBJ databases">
        <authorList>
            <person name="Dougan E. K."/>
            <person name="Rhodes N."/>
            <person name="Thang M."/>
            <person name="Chan C."/>
        </authorList>
    </citation>
    <scope>NUCLEOTIDE SEQUENCE</scope>
</reference>
<keyword evidence="10" id="KW-0326">Glycosidase</keyword>
<name>A0A812RN32_9DINO</name>
<dbReference type="InterPro" id="IPR052054">
    <property type="entry name" value="Oxidative_DNA_repair_enzyme"/>
</dbReference>
<accession>A0A812RN32</accession>
<keyword evidence="4" id="KW-0227">DNA damage</keyword>
<dbReference type="Gene3D" id="1.10.1670.10">
    <property type="entry name" value="Helix-hairpin-Helix base-excision DNA repair enzymes (C-terminal)"/>
    <property type="match status" value="1"/>
</dbReference>
<evidence type="ECO:0000313" key="14">
    <source>
        <dbReference type="EMBL" id="CAE7445272.1"/>
    </source>
</evidence>
<dbReference type="EC" id="4.2.99.18" evidence="3"/>
<feature type="region of interest" description="Disordered" evidence="12">
    <location>
        <begin position="193"/>
        <end position="238"/>
    </location>
</feature>
<evidence type="ECO:0000256" key="4">
    <source>
        <dbReference type="ARBA" id="ARBA00022763"/>
    </source>
</evidence>
<evidence type="ECO:0000256" key="11">
    <source>
        <dbReference type="ARBA" id="ARBA00044632"/>
    </source>
</evidence>
<dbReference type="CDD" id="cd00056">
    <property type="entry name" value="ENDO3c"/>
    <property type="match status" value="1"/>
</dbReference>
<dbReference type="InterPro" id="IPR023170">
    <property type="entry name" value="HhH_base_excis_C"/>
</dbReference>
<evidence type="ECO:0000256" key="12">
    <source>
        <dbReference type="SAM" id="MobiDB-lite"/>
    </source>
</evidence>
<keyword evidence="7" id="KW-0456">Lyase</keyword>
<dbReference type="FunFam" id="1.10.1670.10:FF:000005">
    <property type="entry name" value="N-glycosylase/DNA lyase OGG1"/>
    <property type="match status" value="1"/>
</dbReference>
<evidence type="ECO:0000256" key="2">
    <source>
        <dbReference type="ARBA" id="ARBA00010679"/>
    </source>
</evidence>
<dbReference type="InterPro" id="IPR011257">
    <property type="entry name" value="DNA_glycosylase"/>
</dbReference>
<evidence type="ECO:0000256" key="5">
    <source>
        <dbReference type="ARBA" id="ARBA00022801"/>
    </source>
</evidence>
<evidence type="ECO:0000256" key="8">
    <source>
        <dbReference type="ARBA" id="ARBA00023242"/>
    </source>
</evidence>
<dbReference type="PANTHER" id="PTHR10242">
    <property type="entry name" value="8-OXOGUANINE DNA GLYCOSYLASE"/>
    <property type="match status" value="1"/>
</dbReference>
<keyword evidence="5" id="KW-0378">Hydrolase</keyword>
<evidence type="ECO:0000313" key="15">
    <source>
        <dbReference type="Proteomes" id="UP000604046"/>
    </source>
</evidence>
<evidence type="ECO:0000256" key="10">
    <source>
        <dbReference type="ARBA" id="ARBA00023295"/>
    </source>
</evidence>
<dbReference type="GO" id="GO:0140078">
    <property type="term" value="F:class I DNA-(apurinic or apyrimidinic site) endonuclease activity"/>
    <property type="evidence" value="ECO:0007669"/>
    <property type="project" value="UniProtKB-EC"/>
</dbReference>
<dbReference type="PANTHER" id="PTHR10242:SF2">
    <property type="entry name" value="N-GLYCOSYLASE_DNA LYASE"/>
    <property type="match status" value="1"/>
</dbReference>
<dbReference type="Gene3D" id="1.10.340.30">
    <property type="entry name" value="Hypothetical protein, domain 2"/>
    <property type="match status" value="1"/>
</dbReference>